<feature type="compositionally biased region" description="Basic and acidic residues" evidence="1">
    <location>
        <begin position="30"/>
        <end position="40"/>
    </location>
</feature>
<dbReference type="Proteomes" id="UP000299102">
    <property type="component" value="Unassembled WGS sequence"/>
</dbReference>
<protein>
    <submittedName>
        <fullName evidence="2">Uncharacterized protein</fullName>
    </submittedName>
</protein>
<dbReference type="EMBL" id="BGZK01001861">
    <property type="protein sequence ID" value="GBP87471.1"/>
    <property type="molecule type" value="Genomic_DNA"/>
</dbReference>
<feature type="region of interest" description="Disordered" evidence="1">
    <location>
        <begin position="17"/>
        <end position="41"/>
    </location>
</feature>
<reference evidence="2 3" key="1">
    <citation type="journal article" date="2019" name="Commun. Biol.">
        <title>The bagworm genome reveals a unique fibroin gene that provides high tensile strength.</title>
        <authorList>
            <person name="Kono N."/>
            <person name="Nakamura H."/>
            <person name="Ohtoshi R."/>
            <person name="Tomita M."/>
            <person name="Numata K."/>
            <person name="Arakawa K."/>
        </authorList>
    </citation>
    <scope>NUCLEOTIDE SEQUENCE [LARGE SCALE GENOMIC DNA]</scope>
</reference>
<feature type="compositionally biased region" description="Polar residues" evidence="1">
    <location>
        <begin position="17"/>
        <end position="28"/>
    </location>
</feature>
<gene>
    <name evidence="2" type="ORF">EVAR_64468_1</name>
</gene>
<proteinExistence type="predicted"/>
<dbReference type="OrthoDB" id="823504at2759"/>
<dbReference type="AlphaFoldDB" id="A0A4C1ZF72"/>
<evidence type="ECO:0000313" key="3">
    <source>
        <dbReference type="Proteomes" id="UP000299102"/>
    </source>
</evidence>
<name>A0A4C1ZF72_EUMVA</name>
<evidence type="ECO:0000256" key="1">
    <source>
        <dbReference type="SAM" id="MobiDB-lite"/>
    </source>
</evidence>
<keyword evidence="3" id="KW-1185">Reference proteome</keyword>
<organism evidence="2 3">
    <name type="scientific">Eumeta variegata</name>
    <name type="common">Bagworm moth</name>
    <name type="synonym">Eumeta japonica</name>
    <dbReference type="NCBI Taxonomy" id="151549"/>
    <lineage>
        <taxon>Eukaryota</taxon>
        <taxon>Metazoa</taxon>
        <taxon>Ecdysozoa</taxon>
        <taxon>Arthropoda</taxon>
        <taxon>Hexapoda</taxon>
        <taxon>Insecta</taxon>
        <taxon>Pterygota</taxon>
        <taxon>Neoptera</taxon>
        <taxon>Endopterygota</taxon>
        <taxon>Lepidoptera</taxon>
        <taxon>Glossata</taxon>
        <taxon>Ditrysia</taxon>
        <taxon>Tineoidea</taxon>
        <taxon>Psychidae</taxon>
        <taxon>Oiketicinae</taxon>
        <taxon>Eumeta</taxon>
    </lineage>
</organism>
<dbReference type="STRING" id="151549.A0A4C1ZF72"/>
<sequence>MNRFQRTVIVYDSSRISETSPPLSSCRPQQHKDWSLDSKQKPPAYNTGDILVTNDRAEFTSMLGDVIGNNNIQERFKLNTWSGLNSQAGPEIRIKSAILTHSSRAESAFEMDGDVNFENNSKKKIGCVYLCTRENILVREDIQTSPNSMGLRCLITEFLWPPSSSIIRLWLPYSTKVLVKTNQTSPNSMGLRRLITEFLWPPSSSIIRLWLHSTKVLGKTNQTSPNSMGLRRLITEFLWPPSSSIIRLWLPYSTKVLGRRIKRAQTRWGCVV</sequence>
<accession>A0A4C1ZF72</accession>
<comment type="caution">
    <text evidence="2">The sequence shown here is derived from an EMBL/GenBank/DDBJ whole genome shotgun (WGS) entry which is preliminary data.</text>
</comment>
<evidence type="ECO:0000313" key="2">
    <source>
        <dbReference type="EMBL" id="GBP87471.1"/>
    </source>
</evidence>